<dbReference type="RefSeq" id="WP_144592959.1">
    <property type="nucleotide sequence ID" value="NZ_VJWX01000605.1"/>
</dbReference>
<reference evidence="10 11" key="2">
    <citation type="submission" date="2019-08" db="EMBL/GenBank/DDBJ databases">
        <title>Amycolatopsis acidicola sp. nov., isolated from peat swamp forest soil.</title>
        <authorList>
            <person name="Srisuk N."/>
        </authorList>
    </citation>
    <scope>NUCLEOTIDE SEQUENCE [LARGE SCALE GENOMIC DNA]</scope>
    <source>
        <strain evidence="10 11">TBRC 6029</strain>
    </source>
</reference>
<evidence type="ECO:0000256" key="7">
    <source>
        <dbReference type="ARBA" id="ARBA00023027"/>
    </source>
</evidence>
<dbReference type="SUPFAM" id="SSF111331">
    <property type="entry name" value="NAD kinase/diacylglycerol kinase-like"/>
    <property type="match status" value="1"/>
</dbReference>
<evidence type="ECO:0000256" key="4">
    <source>
        <dbReference type="ARBA" id="ARBA00022777"/>
    </source>
</evidence>
<dbReference type="PANTHER" id="PTHR20275:SF0">
    <property type="entry name" value="NAD KINASE"/>
    <property type="match status" value="1"/>
</dbReference>
<dbReference type="Pfam" id="PF20143">
    <property type="entry name" value="NAD_kinase_C"/>
    <property type="match status" value="1"/>
</dbReference>
<dbReference type="OrthoDB" id="9774737at2"/>
<dbReference type="Pfam" id="PF01513">
    <property type="entry name" value="NAD_kinase"/>
    <property type="match status" value="1"/>
</dbReference>
<dbReference type="GO" id="GO:0006741">
    <property type="term" value="P:NADP+ biosynthetic process"/>
    <property type="evidence" value="ECO:0007669"/>
    <property type="project" value="InterPro"/>
</dbReference>
<keyword evidence="5" id="KW-0067">ATP-binding</keyword>
<dbReference type="Gene3D" id="2.60.200.30">
    <property type="entry name" value="Probable inorganic polyphosphate/atp-NAD kinase, domain 2"/>
    <property type="match status" value="1"/>
</dbReference>
<comment type="caution">
    <text evidence="10">The sequence shown here is derived from an EMBL/GenBank/DDBJ whole genome shotgun (WGS) entry which is preliminary data.</text>
</comment>
<dbReference type="EMBL" id="VJWX01000605">
    <property type="protein sequence ID" value="TVT21280.1"/>
    <property type="molecule type" value="Genomic_DNA"/>
</dbReference>
<dbReference type="InterPro" id="IPR016064">
    <property type="entry name" value="NAD/diacylglycerol_kinase_sf"/>
</dbReference>
<keyword evidence="1" id="KW-0963">Cytoplasm</keyword>
<protein>
    <submittedName>
        <fullName evidence="10">NAD(+)/NADH kinase</fullName>
    </submittedName>
</protein>
<evidence type="ECO:0000256" key="9">
    <source>
        <dbReference type="SAM" id="MobiDB-lite"/>
    </source>
</evidence>
<evidence type="ECO:0000256" key="8">
    <source>
        <dbReference type="ARBA" id="ARBA00047925"/>
    </source>
</evidence>
<keyword evidence="3" id="KW-0547">Nucleotide-binding</keyword>
<comment type="catalytic activity">
    <reaction evidence="8">
        <text>NAD(+) + ATP = ADP + NADP(+) + H(+)</text>
        <dbReference type="Rhea" id="RHEA:18629"/>
        <dbReference type="ChEBI" id="CHEBI:15378"/>
        <dbReference type="ChEBI" id="CHEBI:30616"/>
        <dbReference type="ChEBI" id="CHEBI:57540"/>
        <dbReference type="ChEBI" id="CHEBI:58349"/>
        <dbReference type="ChEBI" id="CHEBI:456216"/>
        <dbReference type="EC" id="2.7.1.23"/>
    </reaction>
</comment>
<name>A0A558AAH2_9PSEU</name>
<dbReference type="FunFam" id="3.40.50.10330:FF:000053">
    <property type="entry name" value="NAD kinase 1"/>
    <property type="match status" value="1"/>
</dbReference>
<keyword evidence="6" id="KW-0521">NADP</keyword>
<dbReference type="GO" id="GO:0051287">
    <property type="term" value="F:NAD binding"/>
    <property type="evidence" value="ECO:0007669"/>
    <property type="project" value="UniProtKB-ARBA"/>
</dbReference>
<dbReference type="GO" id="GO:0003951">
    <property type="term" value="F:NAD+ kinase activity"/>
    <property type="evidence" value="ECO:0007669"/>
    <property type="project" value="UniProtKB-EC"/>
</dbReference>
<dbReference type="InterPro" id="IPR017437">
    <property type="entry name" value="ATP-NAD_kinase_PpnK-typ_C"/>
</dbReference>
<feature type="compositionally biased region" description="Pro residues" evidence="9">
    <location>
        <begin position="337"/>
        <end position="356"/>
    </location>
</feature>
<dbReference type="Gene3D" id="3.40.50.10330">
    <property type="entry name" value="Probable inorganic polyphosphate/atp-NAD kinase, domain 1"/>
    <property type="match status" value="1"/>
</dbReference>
<reference evidence="10 11" key="1">
    <citation type="submission" date="2019-07" db="EMBL/GenBank/DDBJ databases">
        <authorList>
            <person name="Duangmal K."/>
            <person name="Teo W.F.A."/>
        </authorList>
    </citation>
    <scope>NUCLEOTIDE SEQUENCE [LARGE SCALE GENOMIC DNA]</scope>
    <source>
        <strain evidence="10 11">TBRC 6029</strain>
    </source>
</reference>
<dbReference type="InterPro" id="IPR017438">
    <property type="entry name" value="ATP-NAD_kinase_N"/>
</dbReference>
<evidence type="ECO:0000256" key="2">
    <source>
        <dbReference type="ARBA" id="ARBA00022679"/>
    </source>
</evidence>
<dbReference type="InterPro" id="IPR002504">
    <property type="entry name" value="NADK"/>
</dbReference>
<keyword evidence="2" id="KW-0808">Transferase</keyword>
<dbReference type="GO" id="GO:0005524">
    <property type="term" value="F:ATP binding"/>
    <property type="evidence" value="ECO:0007669"/>
    <property type="project" value="UniProtKB-KW"/>
</dbReference>
<organism evidence="10 11">
    <name type="scientific">Amycolatopsis rhizosphaerae</name>
    <dbReference type="NCBI Taxonomy" id="2053003"/>
    <lineage>
        <taxon>Bacteria</taxon>
        <taxon>Bacillati</taxon>
        <taxon>Actinomycetota</taxon>
        <taxon>Actinomycetes</taxon>
        <taxon>Pseudonocardiales</taxon>
        <taxon>Pseudonocardiaceae</taxon>
        <taxon>Amycolatopsis</taxon>
    </lineage>
</organism>
<evidence type="ECO:0000256" key="1">
    <source>
        <dbReference type="ARBA" id="ARBA00022490"/>
    </source>
</evidence>
<evidence type="ECO:0000256" key="6">
    <source>
        <dbReference type="ARBA" id="ARBA00022857"/>
    </source>
</evidence>
<evidence type="ECO:0000313" key="10">
    <source>
        <dbReference type="EMBL" id="TVT21280.1"/>
    </source>
</evidence>
<dbReference type="HAMAP" id="MF_00361">
    <property type="entry name" value="NAD_kinase"/>
    <property type="match status" value="1"/>
</dbReference>
<accession>A0A558AAH2</accession>
<dbReference type="PANTHER" id="PTHR20275">
    <property type="entry name" value="NAD KINASE"/>
    <property type="match status" value="1"/>
</dbReference>
<evidence type="ECO:0000313" key="11">
    <source>
        <dbReference type="Proteomes" id="UP000320011"/>
    </source>
</evidence>
<feature type="region of interest" description="Disordered" evidence="9">
    <location>
        <begin position="329"/>
        <end position="356"/>
    </location>
</feature>
<sequence length="356" mass="37481">MAPVERIGLVVHGGKEAALAAAERVRRWAAGHGVPCADIDVWDQRDGHRLDAREEAARAGDPDLIVTVGGDGTFLRGVRVAGAIDALVLGVNVGRVGFLTEVAAADLVDALDAVHRGDIHVDARMTLTMRAARRLEIPADFEEMLRYGRGPALPSPHVRPGLKSQGGWGVPLDVLALNDIVVEKLARDRQASLAVYVGSKLFASYSADALIVASSTGSTAYSFSAGGPIVSPDLDALVFTPVAPHMVFNRSVVLDKSQCVGILVLEHSGEVAVSVDGQLRGVLHPGDWITVYAAPKRSRLARLAEPDFLGRVRDRFGLVDAAAALADGHPPAFAPDEPLPPDLAHPGPPPAELQGV</sequence>
<feature type="non-terminal residue" evidence="10">
    <location>
        <position position="356"/>
    </location>
</feature>
<evidence type="ECO:0000256" key="5">
    <source>
        <dbReference type="ARBA" id="ARBA00022840"/>
    </source>
</evidence>
<proteinExistence type="inferred from homology"/>
<gene>
    <name evidence="10" type="ORF">FNH05_34035</name>
</gene>
<dbReference type="Proteomes" id="UP000320011">
    <property type="component" value="Unassembled WGS sequence"/>
</dbReference>
<dbReference type="GO" id="GO:0019674">
    <property type="term" value="P:NAD+ metabolic process"/>
    <property type="evidence" value="ECO:0007669"/>
    <property type="project" value="InterPro"/>
</dbReference>
<keyword evidence="4 10" id="KW-0418">Kinase</keyword>
<keyword evidence="7" id="KW-0520">NAD</keyword>
<dbReference type="AlphaFoldDB" id="A0A558AAH2"/>
<keyword evidence="11" id="KW-1185">Reference proteome</keyword>
<evidence type="ECO:0000256" key="3">
    <source>
        <dbReference type="ARBA" id="ARBA00022741"/>
    </source>
</evidence>